<dbReference type="OrthoDB" id="6101177at2759"/>
<sequence>MKAEANNLGNDVIINYNIITHIQITIMARKPLSTIDWKQKHERSVDQIFAEPLKEIESSSSQFINVHDKIEQYEQKSRLNFNKNRAAPPPPGTQVFLPKIGNYTPKILLSRNSSKASAPKSPYEDANIPDFPPNENKLYNKQYSFEQTTERKLSSSESFKTKSKSECNINPEEDIYHTIDIKPDYEENKIEEKKVMIIGDKDVPLVLDTYFGADDDEDNENLLVAETNSNVTPSYDAEDAKAFADHDTIVNVGEVVVNPLFEGKQEDNHTETENEIPRHYKKRRAPGVPTSSYVSRRRNNSQSSHASDDEYPYIPEPDYEEHEATMNFDFVENNDQPIPPPRRNRRNRKVVKEYDGEDFSQYMEDDDGFHEQPFTWRKNIKHARTPNAKTKQPPIQKSKYSERSKMSAPKLKPVKKPKHTETQHGSMKRQTLRDITYADCKMGVDDRTIRSVKSTSAGGRYIKRGKERTMIVDGDIGTGGYEEFLRMRHKEDGSLESNSSGDSGLDPGEDILAQEQMFYQMQPKNVRDKKSGTLWEKLTWRFKRHVGDYRMS</sequence>
<name>A0A8S3SCA3_MYTED</name>
<feature type="region of interest" description="Disordered" evidence="1">
    <location>
        <begin position="114"/>
        <end position="137"/>
    </location>
</feature>
<feature type="region of interest" description="Disordered" evidence="1">
    <location>
        <begin position="262"/>
        <end position="316"/>
    </location>
</feature>
<evidence type="ECO:0000256" key="1">
    <source>
        <dbReference type="SAM" id="MobiDB-lite"/>
    </source>
</evidence>
<dbReference type="EMBL" id="CAJPWZ010001600">
    <property type="protein sequence ID" value="CAG2218557.1"/>
    <property type="molecule type" value="Genomic_DNA"/>
</dbReference>
<organism evidence="2 3">
    <name type="scientific">Mytilus edulis</name>
    <name type="common">Blue mussel</name>
    <dbReference type="NCBI Taxonomy" id="6550"/>
    <lineage>
        <taxon>Eukaryota</taxon>
        <taxon>Metazoa</taxon>
        <taxon>Spiralia</taxon>
        <taxon>Lophotrochozoa</taxon>
        <taxon>Mollusca</taxon>
        <taxon>Bivalvia</taxon>
        <taxon>Autobranchia</taxon>
        <taxon>Pteriomorphia</taxon>
        <taxon>Mytilida</taxon>
        <taxon>Mytiloidea</taxon>
        <taxon>Mytilidae</taxon>
        <taxon>Mytilinae</taxon>
        <taxon>Mytilus</taxon>
    </lineage>
</organism>
<feature type="compositionally biased region" description="Polar residues" evidence="1">
    <location>
        <begin position="289"/>
        <end position="305"/>
    </location>
</feature>
<feature type="region of interest" description="Disordered" evidence="1">
    <location>
        <begin position="492"/>
        <end position="512"/>
    </location>
</feature>
<proteinExistence type="predicted"/>
<feature type="compositionally biased region" description="Basic and acidic residues" evidence="1">
    <location>
        <begin position="263"/>
        <end position="278"/>
    </location>
</feature>
<reference evidence="2" key="1">
    <citation type="submission" date="2021-03" db="EMBL/GenBank/DDBJ databases">
        <authorList>
            <person name="Bekaert M."/>
        </authorList>
    </citation>
    <scope>NUCLEOTIDE SEQUENCE</scope>
</reference>
<feature type="region of interest" description="Disordered" evidence="1">
    <location>
        <begin position="383"/>
        <end position="429"/>
    </location>
</feature>
<keyword evidence="3" id="KW-1185">Reference proteome</keyword>
<evidence type="ECO:0000313" key="2">
    <source>
        <dbReference type="EMBL" id="CAG2218557.1"/>
    </source>
</evidence>
<dbReference type="Proteomes" id="UP000683360">
    <property type="component" value="Unassembled WGS sequence"/>
</dbReference>
<dbReference type="AlphaFoldDB" id="A0A8S3SCA3"/>
<accession>A0A8S3SCA3</accession>
<gene>
    <name evidence="2" type="ORF">MEDL_32171</name>
</gene>
<comment type="caution">
    <text evidence="2">The sequence shown here is derived from an EMBL/GenBank/DDBJ whole genome shotgun (WGS) entry which is preliminary data.</text>
</comment>
<evidence type="ECO:0000313" key="3">
    <source>
        <dbReference type="Proteomes" id="UP000683360"/>
    </source>
</evidence>
<protein>
    <submittedName>
        <fullName evidence="2">Uncharacterized protein</fullName>
    </submittedName>
</protein>